<accession>A0A1B6LVU5</accession>
<dbReference type="Gene3D" id="1.25.10.10">
    <property type="entry name" value="Leucine-rich Repeat Variant"/>
    <property type="match status" value="1"/>
</dbReference>
<feature type="compositionally biased region" description="Polar residues" evidence="1">
    <location>
        <begin position="132"/>
        <end position="145"/>
    </location>
</feature>
<dbReference type="GO" id="GO:0090307">
    <property type="term" value="P:mitotic spindle assembly"/>
    <property type="evidence" value="ECO:0007669"/>
    <property type="project" value="TreeGrafter"/>
</dbReference>
<dbReference type="InterPro" id="IPR016024">
    <property type="entry name" value="ARM-type_fold"/>
</dbReference>
<evidence type="ECO:0000313" key="3">
    <source>
        <dbReference type="EMBL" id="JAT27806.1"/>
    </source>
</evidence>
<dbReference type="InterPro" id="IPR034085">
    <property type="entry name" value="TOG"/>
</dbReference>
<dbReference type="EMBL" id="GEBQ01012171">
    <property type="protein sequence ID" value="JAT27806.1"/>
    <property type="molecule type" value="Transcribed_RNA"/>
</dbReference>
<evidence type="ECO:0000259" key="2">
    <source>
        <dbReference type="SMART" id="SM01349"/>
    </source>
</evidence>
<dbReference type="GO" id="GO:0005815">
    <property type="term" value="C:microtubule organizing center"/>
    <property type="evidence" value="ECO:0007669"/>
    <property type="project" value="TreeGrafter"/>
</dbReference>
<dbReference type="InterPro" id="IPR011989">
    <property type="entry name" value="ARM-like"/>
</dbReference>
<dbReference type="GO" id="GO:0000776">
    <property type="term" value="C:kinetochore"/>
    <property type="evidence" value="ECO:0007669"/>
    <property type="project" value="TreeGrafter"/>
</dbReference>
<dbReference type="GO" id="GO:0040001">
    <property type="term" value="P:establishment of mitotic spindle localization"/>
    <property type="evidence" value="ECO:0007669"/>
    <property type="project" value="TreeGrafter"/>
</dbReference>
<reference evidence="3" key="1">
    <citation type="submission" date="2015-11" db="EMBL/GenBank/DDBJ databases">
        <title>De novo transcriptome assembly of four potential Pierce s Disease insect vectors from Arizona vineyards.</title>
        <authorList>
            <person name="Tassone E.E."/>
        </authorList>
    </citation>
    <scope>NUCLEOTIDE SEQUENCE</scope>
</reference>
<feature type="compositionally biased region" description="Polar residues" evidence="1">
    <location>
        <begin position="11"/>
        <end position="32"/>
    </location>
</feature>
<organism evidence="3">
    <name type="scientific">Graphocephala atropunctata</name>
    <dbReference type="NCBI Taxonomy" id="36148"/>
    <lineage>
        <taxon>Eukaryota</taxon>
        <taxon>Metazoa</taxon>
        <taxon>Ecdysozoa</taxon>
        <taxon>Arthropoda</taxon>
        <taxon>Hexapoda</taxon>
        <taxon>Insecta</taxon>
        <taxon>Pterygota</taxon>
        <taxon>Neoptera</taxon>
        <taxon>Paraneoptera</taxon>
        <taxon>Hemiptera</taxon>
        <taxon>Auchenorrhyncha</taxon>
        <taxon>Membracoidea</taxon>
        <taxon>Cicadellidae</taxon>
        <taxon>Cicadellinae</taxon>
        <taxon>Cicadellini</taxon>
        <taxon>Graphocephala</taxon>
    </lineage>
</organism>
<dbReference type="GO" id="GO:0008017">
    <property type="term" value="F:microtubule binding"/>
    <property type="evidence" value="ECO:0007669"/>
    <property type="project" value="TreeGrafter"/>
</dbReference>
<sequence>MSMSEEHKTTGEGSQSAGDGQRDTLPTLSTNSGKQISICPMCQGKGYYEEIGQPEICNIKKIEMNNESKIGALPNITQVESPQPYRLEQLFKASDTKGLSRMSDSAVPMNILRQQTRFPTVHIPNQLGRKPQSITGKARSSPNNTKVGTFPQLVNLLPVPAKLEKNPEEVARLAAIKLNRSEYETKKAGLEDCLQLSHFNPEELEPYMSLVYRAMSSLLNNFRPQITLFTCQAAREFFAHMRSTCRPEYDELVFALLNRTADTNRYIRLYANDALDKMVTYIPTVHAVRPLAEKGPTHNNPLVRTATARLLTCIVALKTPTTILTHPNLRDTCKKILETATLLLADNNLDARAAAKKLFQRFMNEEEFESIYYAEVDEKLRKRVVRAFVDLKYKTKIEV</sequence>
<gene>
    <name evidence="3" type="ORF">g.19775</name>
</gene>
<dbReference type="GO" id="GO:0045180">
    <property type="term" value="C:basal cortex"/>
    <property type="evidence" value="ECO:0007669"/>
    <property type="project" value="TreeGrafter"/>
</dbReference>
<proteinExistence type="predicted"/>
<dbReference type="SMART" id="SM01349">
    <property type="entry name" value="TOG"/>
    <property type="match status" value="1"/>
</dbReference>
<name>A0A1B6LVU5_9HEMI</name>
<dbReference type="SUPFAM" id="SSF48371">
    <property type="entry name" value="ARM repeat"/>
    <property type="match status" value="1"/>
</dbReference>
<dbReference type="GO" id="GO:0005881">
    <property type="term" value="C:cytoplasmic microtubule"/>
    <property type="evidence" value="ECO:0007669"/>
    <property type="project" value="TreeGrafter"/>
</dbReference>
<dbReference type="PANTHER" id="PTHR21567">
    <property type="entry name" value="CLASP"/>
    <property type="match status" value="1"/>
</dbReference>
<feature type="domain" description="TOG" evidence="2">
    <location>
        <begin position="165"/>
        <end position="397"/>
    </location>
</feature>
<dbReference type="GO" id="GO:0005876">
    <property type="term" value="C:spindle microtubule"/>
    <property type="evidence" value="ECO:0007669"/>
    <property type="project" value="TreeGrafter"/>
</dbReference>
<feature type="compositionally biased region" description="Basic and acidic residues" evidence="1">
    <location>
        <begin position="1"/>
        <end position="10"/>
    </location>
</feature>
<feature type="region of interest" description="Disordered" evidence="1">
    <location>
        <begin position="126"/>
        <end position="145"/>
    </location>
</feature>
<feature type="region of interest" description="Disordered" evidence="1">
    <location>
        <begin position="1"/>
        <end position="32"/>
    </location>
</feature>
<evidence type="ECO:0000256" key="1">
    <source>
        <dbReference type="SAM" id="MobiDB-lite"/>
    </source>
</evidence>
<dbReference type="AlphaFoldDB" id="A0A1B6LVU5"/>
<protein>
    <recommendedName>
        <fullName evidence="2">TOG domain-containing protein</fullName>
    </recommendedName>
</protein>
<dbReference type="GO" id="GO:0072686">
    <property type="term" value="C:mitotic spindle"/>
    <property type="evidence" value="ECO:0007669"/>
    <property type="project" value="TreeGrafter"/>
</dbReference>
<dbReference type="PANTHER" id="PTHR21567:SF88">
    <property type="entry name" value="TOG DOMAIN-CONTAINING PROTEIN"/>
    <property type="match status" value="1"/>
</dbReference>